<name>A0A2W5U7F1_CERSP</name>
<dbReference type="InterPro" id="IPR000182">
    <property type="entry name" value="GNAT_dom"/>
</dbReference>
<organism evidence="4 5">
    <name type="scientific">Cereibacter sphaeroides</name>
    <name type="common">Rhodobacter sphaeroides</name>
    <dbReference type="NCBI Taxonomy" id="1063"/>
    <lineage>
        <taxon>Bacteria</taxon>
        <taxon>Pseudomonadati</taxon>
        <taxon>Pseudomonadota</taxon>
        <taxon>Alphaproteobacteria</taxon>
        <taxon>Rhodobacterales</taxon>
        <taxon>Paracoccaceae</taxon>
        <taxon>Cereibacter</taxon>
    </lineage>
</organism>
<dbReference type="Gene3D" id="3.40.630.30">
    <property type="match status" value="1"/>
</dbReference>
<keyword evidence="2" id="KW-0012">Acyltransferase</keyword>
<evidence type="ECO:0000313" key="5">
    <source>
        <dbReference type="Proteomes" id="UP000248975"/>
    </source>
</evidence>
<evidence type="ECO:0000256" key="1">
    <source>
        <dbReference type="ARBA" id="ARBA00022679"/>
    </source>
</evidence>
<reference evidence="4 5" key="1">
    <citation type="submission" date="2017-08" db="EMBL/GenBank/DDBJ databases">
        <title>Infants hospitalized years apart are colonized by the same room-sourced microbial strains.</title>
        <authorList>
            <person name="Brooks B."/>
            <person name="Olm M.R."/>
            <person name="Firek B.A."/>
            <person name="Baker R."/>
            <person name="Thomas B.C."/>
            <person name="Morowitz M.J."/>
            <person name="Banfield J.F."/>
        </authorList>
    </citation>
    <scope>NUCLEOTIDE SEQUENCE [LARGE SCALE GENOMIC DNA]</scope>
    <source>
        <strain evidence="4">S2_003_000_R2_11</strain>
    </source>
</reference>
<dbReference type="PANTHER" id="PTHR43877">
    <property type="entry name" value="AMINOALKYLPHOSPHONATE N-ACETYLTRANSFERASE-RELATED-RELATED"/>
    <property type="match status" value="1"/>
</dbReference>
<dbReference type="Proteomes" id="UP000248975">
    <property type="component" value="Unassembled WGS sequence"/>
</dbReference>
<evidence type="ECO:0000256" key="2">
    <source>
        <dbReference type="ARBA" id="ARBA00023315"/>
    </source>
</evidence>
<sequence length="146" mass="17021">MIRGAVAADESRWRQLWADYLAFYELDLSTDVTNLVWKRIMDANCPMSCRVAEVDGRVQAFCLWHHHLASWHVADDCYLEDLFVDPSARGQGLGRALIDDLMRIARERGFGRIYWHTEEDNARARALYDSYTPADGHIRYRMNIPE</sequence>
<gene>
    <name evidence="4" type="ORF">DI533_01370</name>
</gene>
<dbReference type="CDD" id="cd04301">
    <property type="entry name" value="NAT_SF"/>
    <property type="match status" value="1"/>
</dbReference>
<dbReference type="AlphaFoldDB" id="A0A2W5U7F1"/>
<evidence type="ECO:0000259" key="3">
    <source>
        <dbReference type="PROSITE" id="PS51186"/>
    </source>
</evidence>
<dbReference type="PROSITE" id="PS51186">
    <property type="entry name" value="GNAT"/>
    <property type="match status" value="1"/>
</dbReference>
<keyword evidence="1 4" id="KW-0808">Transferase</keyword>
<evidence type="ECO:0000313" key="4">
    <source>
        <dbReference type="EMBL" id="PZQ99363.1"/>
    </source>
</evidence>
<accession>A0A2W5U7F1</accession>
<proteinExistence type="predicted"/>
<dbReference type="GO" id="GO:0016747">
    <property type="term" value="F:acyltransferase activity, transferring groups other than amino-acyl groups"/>
    <property type="evidence" value="ECO:0007669"/>
    <property type="project" value="InterPro"/>
</dbReference>
<dbReference type="EMBL" id="QFQS01000001">
    <property type="protein sequence ID" value="PZQ99363.1"/>
    <property type="molecule type" value="Genomic_DNA"/>
</dbReference>
<comment type="caution">
    <text evidence="4">The sequence shown here is derived from an EMBL/GenBank/DDBJ whole genome shotgun (WGS) entry which is preliminary data.</text>
</comment>
<dbReference type="InterPro" id="IPR050832">
    <property type="entry name" value="Bact_Acetyltransf"/>
</dbReference>
<dbReference type="InterPro" id="IPR016181">
    <property type="entry name" value="Acyl_CoA_acyltransferase"/>
</dbReference>
<dbReference type="SUPFAM" id="SSF55729">
    <property type="entry name" value="Acyl-CoA N-acyltransferases (Nat)"/>
    <property type="match status" value="1"/>
</dbReference>
<protein>
    <submittedName>
        <fullName evidence="4">GNAT family N-acetyltransferase</fullName>
    </submittedName>
</protein>
<dbReference type="Pfam" id="PF00583">
    <property type="entry name" value="Acetyltransf_1"/>
    <property type="match status" value="1"/>
</dbReference>
<feature type="domain" description="N-acetyltransferase" evidence="3">
    <location>
        <begin position="1"/>
        <end position="146"/>
    </location>
</feature>